<evidence type="ECO:0000256" key="3">
    <source>
        <dbReference type="ARBA" id="ARBA00048679"/>
    </source>
</evidence>
<dbReference type="InterPro" id="IPR051678">
    <property type="entry name" value="AGP_Transferase"/>
</dbReference>
<keyword evidence="6" id="KW-1185">Reference proteome</keyword>
<dbReference type="InterPro" id="IPR008266">
    <property type="entry name" value="Tyr_kinase_AS"/>
</dbReference>
<dbReference type="PANTHER" id="PTHR21310">
    <property type="entry name" value="AMINOGLYCOSIDE PHOSPHOTRANSFERASE-RELATED-RELATED"/>
    <property type="match status" value="1"/>
</dbReference>
<dbReference type="SUPFAM" id="SSF56112">
    <property type="entry name" value="Protein kinase-like (PK-like)"/>
    <property type="match status" value="1"/>
</dbReference>
<dbReference type="PROSITE" id="PS00109">
    <property type="entry name" value="PROTEIN_KINASE_TYR"/>
    <property type="match status" value="1"/>
</dbReference>
<dbReference type="EMBL" id="ML735750">
    <property type="protein sequence ID" value="KAE8416534.1"/>
    <property type="molecule type" value="Genomic_DNA"/>
</dbReference>
<dbReference type="InterPro" id="IPR011009">
    <property type="entry name" value="Kinase-like_dom_sf"/>
</dbReference>
<evidence type="ECO:0000259" key="4">
    <source>
        <dbReference type="Pfam" id="PF01636"/>
    </source>
</evidence>
<dbReference type="InterPro" id="IPR002575">
    <property type="entry name" value="Aminoglycoside_PTrfase"/>
</dbReference>
<dbReference type="Pfam" id="PF01636">
    <property type="entry name" value="APH"/>
    <property type="match status" value="1"/>
</dbReference>
<proteinExistence type="predicted"/>
<comment type="catalytic activity">
    <reaction evidence="2">
        <text>L-threonyl-[protein] + ATP = O-phospho-L-threonyl-[protein] + ADP + H(+)</text>
        <dbReference type="Rhea" id="RHEA:46608"/>
        <dbReference type="Rhea" id="RHEA-COMP:11060"/>
        <dbReference type="Rhea" id="RHEA-COMP:11605"/>
        <dbReference type="ChEBI" id="CHEBI:15378"/>
        <dbReference type="ChEBI" id="CHEBI:30013"/>
        <dbReference type="ChEBI" id="CHEBI:30616"/>
        <dbReference type="ChEBI" id="CHEBI:61977"/>
        <dbReference type="ChEBI" id="CHEBI:456216"/>
        <dbReference type="EC" id="2.7.11.1"/>
    </reaction>
</comment>
<evidence type="ECO:0000313" key="6">
    <source>
        <dbReference type="Proteomes" id="UP000325395"/>
    </source>
</evidence>
<protein>
    <recommendedName>
        <fullName evidence="1">non-specific serine/threonine protein kinase</fullName>
        <ecNumber evidence="1">2.7.11.1</ecNumber>
    </recommendedName>
</protein>
<dbReference type="Proteomes" id="UP000325395">
    <property type="component" value="Unassembled WGS sequence"/>
</dbReference>
<dbReference type="PANTHER" id="PTHR21310:SF54">
    <property type="entry name" value="AMINOGLYCOSIDE PHOSPHOTRANSFERASE DOMAIN-CONTAINING PROTEIN"/>
    <property type="match status" value="1"/>
</dbReference>
<organism evidence="5 6">
    <name type="scientific">Aspergillus pseudocaelatus</name>
    <dbReference type="NCBI Taxonomy" id="1825620"/>
    <lineage>
        <taxon>Eukaryota</taxon>
        <taxon>Fungi</taxon>
        <taxon>Dikarya</taxon>
        <taxon>Ascomycota</taxon>
        <taxon>Pezizomycotina</taxon>
        <taxon>Eurotiomycetes</taxon>
        <taxon>Eurotiomycetidae</taxon>
        <taxon>Eurotiales</taxon>
        <taxon>Aspergillaceae</taxon>
        <taxon>Aspergillus</taxon>
        <taxon>Aspergillus subgen. Circumdati</taxon>
    </lineage>
</organism>
<evidence type="ECO:0000256" key="2">
    <source>
        <dbReference type="ARBA" id="ARBA00047899"/>
    </source>
</evidence>
<evidence type="ECO:0000256" key="1">
    <source>
        <dbReference type="ARBA" id="ARBA00012513"/>
    </source>
</evidence>
<gene>
    <name evidence="5" type="ORF">BDV36DRAFT_310021</name>
</gene>
<name>A0ABQ6WHC8_9EURO</name>
<evidence type="ECO:0000313" key="5">
    <source>
        <dbReference type="EMBL" id="KAE8416534.1"/>
    </source>
</evidence>
<reference evidence="5 6" key="1">
    <citation type="submission" date="2019-04" db="EMBL/GenBank/DDBJ databases">
        <authorList>
            <consortium name="DOE Joint Genome Institute"/>
            <person name="Mondo S."/>
            <person name="Kjaerbolling I."/>
            <person name="Vesth T."/>
            <person name="Frisvad J.C."/>
            <person name="Nybo J.L."/>
            <person name="Theobald S."/>
            <person name="Kildgaard S."/>
            <person name="Isbrandt T."/>
            <person name="Kuo A."/>
            <person name="Sato A."/>
            <person name="Lyhne E.K."/>
            <person name="Kogle M.E."/>
            <person name="Wiebenga A."/>
            <person name="Kun R.S."/>
            <person name="Lubbers R.J."/>
            <person name="Makela M.R."/>
            <person name="Barry K."/>
            <person name="Chovatia M."/>
            <person name="Clum A."/>
            <person name="Daum C."/>
            <person name="Haridas S."/>
            <person name="He G."/>
            <person name="LaButti K."/>
            <person name="Lipzen A."/>
            <person name="Riley R."/>
            <person name="Salamov A."/>
            <person name="Simmons B.A."/>
            <person name="Magnuson J.K."/>
            <person name="Henrissat B."/>
            <person name="Mortensen U.H."/>
            <person name="Larsen T.O."/>
            <person name="Devries R.P."/>
            <person name="Grigoriev I.V."/>
            <person name="Machida M."/>
            <person name="Baker S.E."/>
            <person name="Andersen M.R."/>
            <person name="Cantor M.N."/>
            <person name="Hua S.X."/>
        </authorList>
    </citation>
    <scope>NUCLEOTIDE SEQUENCE [LARGE SCALE GENOMIC DNA]</scope>
    <source>
        <strain evidence="5 6">CBS 117616</strain>
    </source>
</reference>
<sequence>MSSTEQKQTAQPVDSEPEVNILRSVPGFSGLHPEIVKEKDSEGMPWSCGKFGSHVTLNEAKSMIFVGENTKKIPVPKIFACYTYGPIYGDILDFGCLFDTYIFMSFVEGQTLDKAWETYDKATKHRVNIQLKQCICELHEINLSDYIGSVSFGPVTDPIWERLPNQGPFTTEEAFSDAPIDAYQLLTPRCHIKHFLAGLLSQNKYQIVFTHGDLRLANIMVNDEDVTRIALSKAFAD</sequence>
<feature type="domain" description="Aminoglycoside phosphotransferase" evidence="4">
    <location>
        <begin position="71"/>
        <end position="225"/>
    </location>
</feature>
<dbReference type="EC" id="2.7.11.1" evidence="1"/>
<accession>A0ABQ6WHC8</accession>
<comment type="catalytic activity">
    <reaction evidence="3">
        <text>L-seryl-[protein] + ATP = O-phospho-L-seryl-[protein] + ADP + H(+)</text>
        <dbReference type="Rhea" id="RHEA:17989"/>
        <dbReference type="Rhea" id="RHEA-COMP:9863"/>
        <dbReference type="Rhea" id="RHEA-COMP:11604"/>
        <dbReference type="ChEBI" id="CHEBI:15378"/>
        <dbReference type="ChEBI" id="CHEBI:29999"/>
        <dbReference type="ChEBI" id="CHEBI:30616"/>
        <dbReference type="ChEBI" id="CHEBI:83421"/>
        <dbReference type="ChEBI" id="CHEBI:456216"/>
        <dbReference type="EC" id="2.7.11.1"/>
    </reaction>
</comment>